<dbReference type="OMA" id="KLGMWEA"/>
<dbReference type="VEuPathDB" id="VectorBase:PHUM214100"/>
<dbReference type="GO" id="GO:0070131">
    <property type="term" value="P:positive regulation of mitochondrial translation"/>
    <property type="evidence" value="ECO:0007669"/>
    <property type="project" value="TreeGrafter"/>
</dbReference>
<dbReference type="RefSeq" id="XP_002425670.1">
    <property type="nucleotide sequence ID" value="XM_002425625.1"/>
</dbReference>
<organism>
    <name type="scientific">Pediculus humanus subsp. corporis</name>
    <name type="common">Body louse</name>
    <dbReference type="NCBI Taxonomy" id="121224"/>
    <lineage>
        <taxon>Eukaryota</taxon>
        <taxon>Metazoa</taxon>
        <taxon>Ecdysozoa</taxon>
        <taxon>Arthropoda</taxon>
        <taxon>Hexapoda</taxon>
        <taxon>Insecta</taxon>
        <taxon>Pterygota</taxon>
        <taxon>Neoptera</taxon>
        <taxon>Paraneoptera</taxon>
        <taxon>Psocodea</taxon>
        <taxon>Troctomorpha</taxon>
        <taxon>Phthiraptera</taxon>
        <taxon>Anoplura</taxon>
        <taxon>Pediculidae</taxon>
        <taxon>Pediculus</taxon>
    </lineage>
</organism>
<dbReference type="CTD" id="8237475"/>
<keyword evidence="5" id="KW-1185">Reference proteome</keyword>
<reference evidence="3" key="2">
    <citation type="submission" date="2007-04" db="EMBL/GenBank/DDBJ databases">
        <title>The genome of the human body louse.</title>
        <authorList>
            <consortium name="The Human Body Louse Genome Consortium"/>
            <person name="Kirkness E."/>
            <person name="Walenz B."/>
            <person name="Hass B."/>
            <person name="Bruggner R."/>
            <person name="Strausberg R."/>
        </authorList>
    </citation>
    <scope>NUCLEOTIDE SEQUENCE</scope>
    <source>
        <strain evidence="3">USDA</strain>
    </source>
</reference>
<reference evidence="3" key="1">
    <citation type="submission" date="2007-04" db="EMBL/GenBank/DDBJ databases">
        <title>Annotation of Pediculus humanus corporis strain USDA.</title>
        <authorList>
            <person name="Kirkness E."/>
            <person name="Hannick L."/>
            <person name="Hass B."/>
            <person name="Bruggner R."/>
            <person name="Lawson D."/>
            <person name="Bidwell S."/>
            <person name="Joardar V."/>
            <person name="Caler E."/>
            <person name="Walenz B."/>
            <person name="Inman J."/>
            <person name="Schobel S."/>
            <person name="Galinsky K."/>
            <person name="Amedeo P."/>
            <person name="Strausberg R."/>
        </authorList>
    </citation>
    <scope>NUCLEOTIDE SEQUENCE</scope>
    <source>
        <strain evidence="3">USDA</strain>
    </source>
</reference>
<evidence type="ECO:0000313" key="5">
    <source>
        <dbReference type="Proteomes" id="UP000009046"/>
    </source>
</evidence>
<dbReference type="FunCoup" id="E0VHP6">
    <property type="interactions" value="60"/>
</dbReference>
<dbReference type="EnsemblMetazoa" id="PHUM214100-RA">
    <property type="protein sequence ID" value="PHUM214100-PA"/>
    <property type="gene ID" value="PHUM214100"/>
</dbReference>
<dbReference type="GO" id="GO:0005739">
    <property type="term" value="C:mitochondrion"/>
    <property type="evidence" value="ECO:0007669"/>
    <property type="project" value="UniProtKB-ARBA"/>
</dbReference>
<dbReference type="eggNOG" id="KOG2861">
    <property type="taxonomic scope" value="Eukaryota"/>
</dbReference>
<evidence type="ECO:0000313" key="3">
    <source>
        <dbReference type="EMBL" id="EEB12932.1"/>
    </source>
</evidence>
<accession>E0VHP6</accession>
<name>E0VHP6_PEDHC</name>
<evidence type="ECO:0000259" key="2">
    <source>
        <dbReference type="Pfam" id="PF02582"/>
    </source>
</evidence>
<dbReference type="Proteomes" id="UP000009046">
    <property type="component" value="Unassembled WGS sequence"/>
</dbReference>
<dbReference type="KEGG" id="phu:Phum_PHUM214100"/>
<feature type="domain" description="DUF155" evidence="2">
    <location>
        <begin position="76"/>
        <end position="252"/>
    </location>
</feature>
<sequence length="299" mass="34851">MHFNKAQIFNEQTSNVEGFQVTAFNTAEEYNLESINLDINKFLKYMPSEFNSEFESSVDALHAVSTTDSELNSKQLFLFRDGSVVMWNVPKSEIKTILDFIKNYELNSFNFDIIQNESEVINYSYSSSKSKTQIINNSLVFSNNENLTLEKFAVSNALALSVQLGTFEANLEQYIDEMKPVTEDLKLGKIIKVSRDEVLQKTGQLFALRHSINLNSDLLDTPDFYWDREELEKIYQSVFSYYCINKRTKVINEKLNHCLELVDLLSSHLNDKHHTRLEWMIIILIMVEVVFEIFHFIEK</sequence>
<reference evidence="4" key="3">
    <citation type="submission" date="2021-02" db="UniProtKB">
        <authorList>
            <consortium name="EnsemblMetazoa"/>
        </authorList>
    </citation>
    <scope>IDENTIFICATION</scope>
    <source>
        <strain evidence="4">USDA</strain>
    </source>
</reference>
<evidence type="ECO:0000313" key="4">
    <source>
        <dbReference type="EnsemblMetazoa" id="PHUM214100-PA"/>
    </source>
</evidence>
<dbReference type="Pfam" id="PF02582">
    <property type="entry name" value="DUF155"/>
    <property type="match status" value="1"/>
</dbReference>
<dbReference type="HOGENOM" id="CLU_011220_4_0_1"/>
<dbReference type="OrthoDB" id="242766at2759"/>
<dbReference type="GeneID" id="8237475"/>
<dbReference type="EMBL" id="DS235171">
    <property type="protein sequence ID" value="EEB12932.1"/>
    <property type="molecule type" value="Genomic_DNA"/>
</dbReference>
<dbReference type="STRING" id="121224.E0VHP6"/>
<dbReference type="InterPro" id="IPR051624">
    <property type="entry name" value="RMD1/Sad1-interacting"/>
</dbReference>
<comment type="similarity">
    <text evidence="1">Belongs to the RMD1/sif2 family.</text>
</comment>
<dbReference type="PANTHER" id="PTHR16255">
    <property type="entry name" value="REQUIRED FOR MEIOTIC NUCLEAR DIVISION PROTEIN 1 HOMOLOG"/>
    <property type="match status" value="1"/>
</dbReference>
<dbReference type="AlphaFoldDB" id="E0VHP6"/>
<proteinExistence type="inferred from homology"/>
<protein>
    <recommendedName>
        <fullName evidence="2">DUF155 domain-containing protein</fullName>
    </recommendedName>
</protein>
<dbReference type="InterPro" id="IPR003734">
    <property type="entry name" value="DUF155"/>
</dbReference>
<dbReference type="InParanoid" id="E0VHP6"/>
<evidence type="ECO:0000256" key="1">
    <source>
        <dbReference type="ARBA" id="ARBA00008306"/>
    </source>
</evidence>
<dbReference type="EMBL" id="AAZO01002460">
    <property type="status" value="NOT_ANNOTATED_CDS"/>
    <property type="molecule type" value="Genomic_DNA"/>
</dbReference>
<gene>
    <name evidence="4" type="primary">8237475</name>
    <name evidence="3" type="ORF">Phum_PHUM214100</name>
</gene>
<dbReference type="PANTHER" id="PTHR16255:SF1">
    <property type="entry name" value="REQUIRED FOR MEIOTIC NUCLEAR DIVISION PROTEIN 1 HOMOLOG"/>
    <property type="match status" value="1"/>
</dbReference>